<dbReference type="PANTHER" id="PTHR31760">
    <property type="entry name" value="S-ADENOSYL-L-METHIONINE-DEPENDENT METHYLTRANSFERASES SUPERFAMILY PROTEIN"/>
    <property type="match status" value="1"/>
</dbReference>
<dbReference type="SUPFAM" id="SSF53335">
    <property type="entry name" value="S-adenosyl-L-methionine-dependent methyltransferases"/>
    <property type="match status" value="1"/>
</dbReference>
<name>A0A1M5IF42_SALEC</name>
<comment type="caution">
    <text evidence="6">Lacks conserved residue(s) required for the propagation of feature annotation.</text>
</comment>
<evidence type="ECO:0000256" key="6">
    <source>
        <dbReference type="HAMAP-Rule" id="MF_00074"/>
    </source>
</evidence>
<dbReference type="HAMAP" id="MF_00074">
    <property type="entry name" value="16SrRNA_methyltr_G"/>
    <property type="match status" value="1"/>
</dbReference>
<evidence type="ECO:0000256" key="4">
    <source>
        <dbReference type="ARBA" id="ARBA00022679"/>
    </source>
</evidence>
<organism evidence="7 8">
    <name type="scientific">Salegentibacter echinorum</name>
    <dbReference type="NCBI Taxonomy" id="1073325"/>
    <lineage>
        <taxon>Bacteria</taxon>
        <taxon>Pseudomonadati</taxon>
        <taxon>Bacteroidota</taxon>
        <taxon>Flavobacteriia</taxon>
        <taxon>Flavobacteriales</taxon>
        <taxon>Flavobacteriaceae</taxon>
        <taxon>Salegentibacter</taxon>
    </lineage>
</organism>
<dbReference type="Gene3D" id="3.40.50.150">
    <property type="entry name" value="Vaccinia Virus protein VP39"/>
    <property type="match status" value="1"/>
</dbReference>
<sequence>MYFCDKLKTLELIQKYFPDLSAEQIKQFEELEHLYKDWNLKINVVSRKDIDEIYLRHVLHSLGIAKVQGFNPGAEILDVGTGGGFPGIPLAILFPDTNFHLVDSIGKKMKVVDEVKDGLKLKNVKTTNSRVEEITGNYDFIVSRAVAAMPTFVRWTKGKIAKKSEHELKNGILYLKGGDLTVELRDYPKARIYELRDYFEEEFFTTKKVVYLPLKYKP</sequence>
<feature type="binding site" evidence="6">
    <location>
        <begin position="131"/>
        <end position="132"/>
    </location>
    <ligand>
        <name>S-adenosyl-L-methionine</name>
        <dbReference type="ChEBI" id="CHEBI:59789"/>
    </ligand>
</feature>
<evidence type="ECO:0000256" key="1">
    <source>
        <dbReference type="ARBA" id="ARBA00022490"/>
    </source>
</evidence>
<dbReference type="AlphaFoldDB" id="A0A1M5IF42"/>
<keyword evidence="4 6" id="KW-0808">Transferase</keyword>
<evidence type="ECO:0000256" key="5">
    <source>
        <dbReference type="ARBA" id="ARBA00022691"/>
    </source>
</evidence>
<dbReference type="GO" id="GO:0005829">
    <property type="term" value="C:cytosol"/>
    <property type="evidence" value="ECO:0007669"/>
    <property type="project" value="TreeGrafter"/>
</dbReference>
<keyword evidence="3 6" id="KW-0489">Methyltransferase</keyword>
<comment type="function">
    <text evidence="6">Specifically methylates the N7 position of a guanine in 16S rRNA.</text>
</comment>
<dbReference type="Pfam" id="PF02527">
    <property type="entry name" value="GidB"/>
    <property type="match status" value="1"/>
</dbReference>
<reference evidence="8" key="1">
    <citation type="submission" date="2016-11" db="EMBL/GenBank/DDBJ databases">
        <authorList>
            <person name="Varghese N."/>
            <person name="Submissions S."/>
        </authorList>
    </citation>
    <scope>NUCLEOTIDE SEQUENCE [LARGE SCALE GENOMIC DNA]</scope>
    <source>
        <strain evidence="8">DSM 24579</strain>
    </source>
</reference>
<dbReference type="GO" id="GO:0070043">
    <property type="term" value="F:rRNA (guanine-N7-)-methyltransferase activity"/>
    <property type="evidence" value="ECO:0007669"/>
    <property type="project" value="UniProtKB-UniRule"/>
</dbReference>
<keyword evidence="5 6" id="KW-0949">S-adenosyl-L-methionine</keyword>
<dbReference type="PIRSF" id="PIRSF003078">
    <property type="entry name" value="GidB"/>
    <property type="match status" value="1"/>
</dbReference>
<keyword evidence="2 6" id="KW-0698">rRNA processing</keyword>
<dbReference type="EC" id="2.1.1.-" evidence="6"/>
<evidence type="ECO:0000313" key="7">
    <source>
        <dbReference type="EMBL" id="SHG26882.1"/>
    </source>
</evidence>
<comment type="similarity">
    <text evidence="6">Belongs to the methyltransferase superfamily. RNA methyltransferase RsmG family.</text>
</comment>
<dbReference type="Proteomes" id="UP000183945">
    <property type="component" value="Unassembled WGS sequence"/>
</dbReference>
<dbReference type="EMBL" id="FQVT01000007">
    <property type="protein sequence ID" value="SHG26882.1"/>
    <property type="molecule type" value="Genomic_DNA"/>
</dbReference>
<keyword evidence="1 6" id="KW-0963">Cytoplasm</keyword>
<evidence type="ECO:0000313" key="8">
    <source>
        <dbReference type="Proteomes" id="UP000183945"/>
    </source>
</evidence>
<accession>A0A1M5IF42</accession>
<dbReference type="InterPro" id="IPR029063">
    <property type="entry name" value="SAM-dependent_MTases_sf"/>
</dbReference>
<dbReference type="STRING" id="1073325.SAMN05444483_107123"/>
<comment type="subcellular location">
    <subcellularLocation>
        <location evidence="6">Cytoplasm</location>
    </subcellularLocation>
</comment>
<proteinExistence type="inferred from homology"/>
<evidence type="ECO:0000256" key="3">
    <source>
        <dbReference type="ARBA" id="ARBA00022603"/>
    </source>
</evidence>
<dbReference type="PANTHER" id="PTHR31760:SF0">
    <property type="entry name" value="S-ADENOSYL-L-METHIONINE-DEPENDENT METHYLTRANSFERASES SUPERFAMILY PROTEIN"/>
    <property type="match status" value="1"/>
</dbReference>
<dbReference type="InterPro" id="IPR003682">
    <property type="entry name" value="rRNA_ssu_MeTfrase_G"/>
</dbReference>
<feature type="binding site" evidence="6">
    <location>
        <position position="85"/>
    </location>
    <ligand>
        <name>S-adenosyl-L-methionine</name>
        <dbReference type="ChEBI" id="CHEBI:59789"/>
    </ligand>
</feature>
<evidence type="ECO:0000256" key="2">
    <source>
        <dbReference type="ARBA" id="ARBA00022552"/>
    </source>
</evidence>
<dbReference type="NCBIfam" id="TIGR00138">
    <property type="entry name" value="rsmG_gidB"/>
    <property type="match status" value="1"/>
</dbReference>
<gene>
    <name evidence="6" type="primary">rsmG</name>
    <name evidence="7" type="ORF">SAMN05444483_107123</name>
</gene>
<keyword evidence="8" id="KW-1185">Reference proteome</keyword>
<protein>
    <recommendedName>
        <fullName evidence="6">Ribosomal RNA small subunit methyltransferase G</fullName>
        <ecNumber evidence="6">2.1.1.-</ecNumber>
    </recommendedName>
    <alternativeName>
        <fullName evidence="6">16S rRNA 7-methylguanosine methyltransferase</fullName>
        <shortName evidence="6">16S rRNA m7G methyltransferase</shortName>
    </alternativeName>
</protein>
<feature type="binding site" evidence="6">
    <location>
        <position position="144"/>
    </location>
    <ligand>
        <name>S-adenosyl-L-methionine</name>
        <dbReference type="ChEBI" id="CHEBI:59789"/>
    </ligand>
</feature>
<feature type="binding site" evidence="6">
    <location>
        <position position="80"/>
    </location>
    <ligand>
        <name>S-adenosyl-L-methionine</name>
        <dbReference type="ChEBI" id="CHEBI:59789"/>
    </ligand>
</feature>